<dbReference type="AlphaFoldDB" id="A0A0R3QCS9"/>
<feature type="transmembrane region" description="Helical" evidence="1">
    <location>
        <begin position="12"/>
        <end position="31"/>
    </location>
</feature>
<evidence type="ECO:0000256" key="1">
    <source>
        <dbReference type="SAM" id="Phobius"/>
    </source>
</evidence>
<protein>
    <submittedName>
        <fullName evidence="2">Ion_trans domain-containing protein</fullName>
    </submittedName>
</protein>
<name>A0A0R3QCS9_9BILA</name>
<dbReference type="WBParaSite" id="BTMF_0000415901-mRNA-1">
    <property type="protein sequence ID" value="BTMF_0000415901-mRNA-1"/>
    <property type="gene ID" value="BTMF_0000415901"/>
</dbReference>
<keyword evidence="1" id="KW-1133">Transmembrane helix</keyword>
<proteinExistence type="predicted"/>
<accession>A0A0R3QCS9</accession>
<sequence>LLSVNNLISLLLFLRKIIYLICSLIFCYIFLFQVGTKFEDAVHH</sequence>
<reference evidence="2" key="1">
    <citation type="submission" date="2017-02" db="UniProtKB">
        <authorList>
            <consortium name="WormBaseParasite"/>
        </authorList>
    </citation>
    <scope>IDENTIFICATION</scope>
</reference>
<evidence type="ECO:0000313" key="2">
    <source>
        <dbReference type="WBParaSite" id="BTMF_0000415901-mRNA-1"/>
    </source>
</evidence>
<keyword evidence="1" id="KW-0812">Transmembrane</keyword>
<keyword evidence="1" id="KW-0472">Membrane</keyword>
<organism evidence="2">
    <name type="scientific">Brugia timori</name>
    <dbReference type="NCBI Taxonomy" id="42155"/>
    <lineage>
        <taxon>Eukaryota</taxon>
        <taxon>Metazoa</taxon>
        <taxon>Ecdysozoa</taxon>
        <taxon>Nematoda</taxon>
        <taxon>Chromadorea</taxon>
        <taxon>Rhabditida</taxon>
        <taxon>Spirurina</taxon>
        <taxon>Spiruromorpha</taxon>
        <taxon>Filarioidea</taxon>
        <taxon>Onchocercidae</taxon>
        <taxon>Brugia</taxon>
    </lineage>
</organism>